<dbReference type="EMBL" id="ACDY02000002">
    <property type="protein sequence ID" value="EEZ72542.1"/>
    <property type="molecule type" value="Genomic_DNA"/>
</dbReference>
<dbReference type="SMART" id="SM00977">
    <property type="entry name" value="TilS_C"/>
    <property type="match status" value="1"/>
</dbReference>
<dbReference type="SUPFAM" id="SSF82829">
    <property type="entry name" value="MesJ substrate recognition domain-like"/>
    <property type="match status" value="1"/>
</dbReference>
<name>D0W1F4_NEICI</name>
<dbReference type="SUPFAM" id="SSF52402">
    <property type="entry name" value="Adenine nucleotide alpha hydrolases-like"/>
    <property type="match status" value="1"/>
</dbReference>
<evidence type="ECO:0000256" key="8">
    <source>
        <dbReference type="HAMAP-Rule" id="MF_01161"/>
    </source>
</evidence>
<evidence type="ECO:0000313" key="10">
    <source>
        <dbReference type="EMBL" id="EEZ72542.1"/>
    </source>
</evidence>
<keyword evidence="6 8" id="KW-0067">ATP-binding</keyword>
<dbReference type="GO" id="GO:0006400">
    <property type="term" value="P:tRNA modification"/>
    <property type="evidence" value="ECO:0007669"/>
    <property type="project" value="UniProtKB-UniRule"/>
</dbReference>
<comment type="subcellular location">
    <subcellularLocation>
        <location evidence="1 8">Cytoplasm</location>
    </subcellularLocation>
</comment>
<keyword evidence="3 8" id="KW-0436">Ligase</keyword>
<dbReference type="AlphaFoldDB" id="D0W1F4"/>
<dbReference type="NCBIfam" id="TIGR02432">
    <property type="entry name" value="lysidine_TilS_N"/>
    <property type="match status" value="1"/>
</dbReference>
<evidence type="ECO:0000256" key="6">
    <source>
        <dbReference type="ARBA" id="ARBA00022840"/>
    </source>
</evidence>
<comment type="function">
    <text evidence="8">Ligates lysine onto the cytidine present at position 34 of the AUA codon-specific tRNA(Ile) that contains the anticodon CAU, in an ATP-dependent manner. Cytidine is converted to lysidine, thus changing the amino acid specificity of the tRNA from methionine to isoleucine.</text>
</comment>
<comment type="caution">
    <text evidence="10">The sequence shown here is derived from an EMBL/GenBank/DDBJ whole genome shotgun (WGS) entry which is preliminary data.</text>
</comment>
<dbReference type="InterPro" id="IPR012094">
    <property type="entry name" value="tRNA_Ile_lys_synt"/>
</dbReference>
<dbReference type="CDD" id="cd01992">
    <property type="entry name" value="TilS_N"/>
    <property type="match status" value="1"/>
</dbReference>
<feature type="domain" description="Lysidine-tRNA(Ile) synthetase C-terminal" evidence="9">
    <location>
        <begin position="381"/>
        <end position="449"/>
    </location>
</feature>
<reference evidence="10 11" key="1">
    <citation type="submission" date="2009-10" db="EMBL/GenBank/DDBJ databases">
        <authorList>
            <person name="Weinstock G."/>
            <person name="Sodergren E."/>
            <person name="Clifton S."/>
            <person name="Fulton L."/>
            <person name="Fulton B."/>
            <person name="Courtney L."/>
            <person name="Fronick C."/>
            <person name="Harrison M."/>
            <person name="Strong C."/>
            <person name="Farmer C."/>
            <person name="Delahaunty K."/>
            <person name="Markovic C."/>
            <person name="Hall O."/>
            <person name="Minx P."/>
            <person name="Tomlinson C."/>
            <person name="Mitreva M."/>
            <person name="Nelson J."/>
            <person name="Hou S."/>
            <person name="Wollam A."/>
            <person name="Pepin K.H."/>
            <person name="Johnson M."/>
            <person name="Bhonagiri V."/>
            <person name="Nash W.E."/>
            <person name="Warren W."/>
            <person name="Chinwalla A."/>
            <person name="Mardis E.R."/>
            <person name="Wilson R.K."/>
        </authorList>
    </citation>
    <scope>NUCLEOTIDE SEQUENCE [LARGE SCALE GENOMIC DNA]</scope>
    <source>
        <strain evidence="10 11">ATCC 14685</strain>
    </source>
</reference>
<dbReference type="STRING" id="546262.NEICINOT_03474"/>
<dbReference type="eggNOG" id="COG0037">
    <property type="taxonomic scope" value="Bacteria"/>
</dbReference>
<protein>
    <recommendedName>
        <fullName evidence="8">tRNA(Ile)-lysidine synthase</fullName>
        <ecNumber evidence="8">6.3.4.19</ecNumber>
    </recommendedName>
    <alternativeName>
        <fullName evidence="8">tRNA(Ile)-2-lysyl-cytidine synthase</fullName>
    </alternativeName>
    <alternativeName>
        <fullName evidence="8">tRNA(Ile)-lysidine synthetase</fullName>
    </alternativeName>
</protein>
<dbReference type="Pfam" id="PF01171">
    <property type="entry name" value="ATP_bind_3"/>
    <property type="match status" value="1"/>
</dbReference>
<dbReference type="InterPro" id="IPR011063">
    <property type="entry name" value="TilS/TtcA_N"/>
</dbReference>
<evidence type="ECO:0000256" key="7">
    <source>
        <dbReference type="ARBA" id="ARBA00048539"/>
    </source>
</evidence>
<dbReference type="NCBIfam" id="TIGR02433">
    <property type="entry name" value="lysidine_TilS_C"/>
    <property type="match status" value="1"/>
</dbReference>
<dbReference type="Pfam" id="PF09179">
    <property type="entry name" value="TilS"/>
    <property type="match status" value="1"/>
</dbReference>
<dbReference type="PANTHER" id="PTHR43033">
    <property type="entry name" value="TRNA(ILE)-LYSIDINE SYNTHASE-RELATED"/>
    <property type="match status" value="1"/>
</dbReference>
<feature type="binding site" evidence="8">
    <location>
        <begin position="50"/>
        <end position="55"/>
    </location>
    <ligand>
        <name>ATP</name>
        <dbReference type="ChEBI" id="CHEBI:30616"/>
    </ligand>
</feature>
<evidence type="ECO:0000256" key="1">
    <source>
        <dbReference type="ARBA" id="ARBA00004496"/>
    </source>
</evidence>
<accession>D0W1F4</accession>
<comment type="domain">
    <text evidence="8">The N-terminal region contains the highly conserved SGGXDS motif, predicted to be a P-loop motif involved in ATP binding.</text>
</comment>
<dbReference type="PANTHER" id="PTHR43033:SF1">
    <property type="entry name" value="TRNA(ILE)-LYSIDINE SYNTHASE-RELATED"/>
    <property type="match status" value="1"/>
</dbReference>
<dbReference type="InterPro" id="IPR012796">
    <property type="entry name" value="Lysidine-tRNA-synth_C"/>
</dbReference>
<dbReference type="Proteomes" id="UP000003294">
    <property type="component" value="Unassembled WGS sequence"/>
</dbReference>
<dbReference type="InterPro" id="IPR015262">
    <property type="entry name" value="tRNA_Ile_lys_synt_subst-bd"/>
</dbReference>
<dbReference type="Gene3D" id="3.40.50.620">
    <property type="entry name" value="HUPs"/>
    <property type="match status" value="1"/>
</dbReference>
<evidence type="ECO:0000259" key="9">
    <source>
        <dbReference type="SMART" id="SM00977"/>
    </source>
</evidence>
<gene>
    <name evidence="8 10" type="primary">tilS</name>
    <name evidence="10" type="ORF">NEICINOT_03474</name>
</gene>
<evidence type="ECO:0000256" key="2">
    <source>
        <dbReference type="ARBA" id="ARBA00022490"/>
    </source>
</evidence>
<keyword evidence="2 8" id="KW-0963">Cytoplasm</keyword>
<organism evidence="10 11">
    <name type="scientific">Neisseria cinerea ATCC 14685</name>
    <dbReference type="NCBI Taxonomy" id="546262"/>
    <lineage>
        <taxon>Bacteria</taxon>
        <taxon>Pseudomonadati</taxon>
        <taxon>Pseudomonadota</taxon>
        <taxon>Betaproteobacteria</taxon>
        <taxon>Neisseriales</taxon>
        <taxon>Neisseriaceae</taxon>
        <taxon>Neisseria</taxon>
    </lineage>
</organism>
<dbReference type="GO" id="GO:0005524">
    <property type="term" value="F:ATP binding"/>
    <property type="evidence" value="ECO:0007669"/>
    <property type="project" value="UniProtKB-UniRule"/>
</dbReference>
<dbReference type="InterPro" id="IPR014729">
    <property type="entry name" value="Rossmann-like_a/b/a_fold"/>
</dbReference>
<evidence type="ECO:0000256" key="4">
    <source>
        <dbReference type="ARBA" id="ARBA00022694"/>
    </source>
</evidence>
<evidence type="ECO:0000256" key="5">
    <source>
        <dbReference type="ARBA" id="ARBA00022741"/>
    </source>
</evidence>
<keyword evidence="4 8" id="KW-0819">tRNA processing</keyword>
<proteinExistence type="inferred from homology"/>
<dbReference type="EC" id="6.3.4.19" evidence="8"/>
<dbReference type="HAMAP" id="MF_01161">
    <property type="entry name" value="tRNA_Ile_lys_synt"/>
    <property type="match status" value="1"/>
</dbReference>
<dbReference type="InterPro" id="IPR012795">
    <property type="entry name" value="tRNA_Ile_lys_synt_N"/>
</dbReference>
<evidence type="ECO:0000313" key="11">
    <source>
        <dbReference type="Proteomes" id="UP000003294"/>
    </source>
</evidence>
<keyword evidence="5 8" id="KW-0547">Nucleotide-binding</keyword>
<dbReference type="GO" id="GO:0005737">
    <property type="term" value="C:cytoplasm"/>
    <property type="evidence" value="ECO:0007669"/>
    <property type="project" value="UniProtKB-SubCell"/>
</dbReference>
<evidence type="ECO:0000256" key="3">
    <source>
        <dbReference type="ARBA" id="ARBA00022598"/>
    </source>
</evidence>
<dbReference type="GO" id="GO:0032267">
    <property type="term" value="F:tRNA(Ile)-lysidine synthase activity"/>
    <property type="evidence" value="ECO:0007669"/>
    <property type="project" value="UniProtKB-EC"/>
</dbReference>
<sequence length="457" mass="51513">MGPAASSLFETACFFFVGKKIVLTLDVFEQQLRNCFPQGLDGQKIAVALSGGLDSVVLLHLLVCAGKKGGFIPEALHIHHGLSPHADSWADFCRNYCDTLGVRLETVRVSVEKNGLGIEAAARQKRYAVFSEKEFDILALAHHRDDQIETFMLAVARGGGLRALSSMPSVRPLGTRGIIWRPLLPFSRQELQDYAERHGLSNIEDESNTDTGYLRNWFRHRALPELSARIPDFDRHVLNNIRVLQEDLSLLDEVVVQDYRFVCGAGGFDTARWLTFSPRRRSHILRYFLKENAVPLPNQNALADIARVLAEAKTGRWSLQGFELHHYAGRLFVFQLEKMDKLLFLKDRLISGNLREILTGQGFVLKRHPFGLPEHLLEQDGILRPVLPSDSMTIGGIHKNMKKILQEKRVLPALRTFWPVAADRENRPLALANCCTDFRLSASDGILPVHPDFPVLF</sequence>
<comment type="catalytic activity">
    <reaction evidence="7 8">
        <text>cytidine(34) in tRNA(Ile2) + L-lysine + ATP = lysidine(34) in tRNA(Ile2) + AMP + diphosphate + H(+)</text>
        <dbReference type="Rhea" id="RHEA:43744"/>
        <dbReference type="Rhea" id="RHEA-COMP:10625"/>
        <dbReference type="Rhea" id="RHEA-COMP:10670"/>
        <dbReference type="ChEBI" id="CHEBI:15378"/>
        <dbReference type="ChEBI" id="CHEBI:30616"/>
        <dbReference type="ChEBI" id="CHEBI:32551"/>
        <dbReference type="ChEBI" id="CHEBI:33019"/>
        <dbReference type="ChEBI" id="CHEBI:82748"/>
        <dbReference type="ChEBI" id="CHEBI:83665"/>
        <dbReference type="ChEBI" id="CHEBI:456215"/>
        <dbReference type="EC" id="6.3.4.19"/>
    </reaction>
</comment>
<comment type="similarity">
    <text evidence="8">Belongs to the tRNA(Ile)-lysidine synthase family.</text>
</comment>
<dbReference type="Gene3D" id="1.20.59.20">
    <property type="match status" value="1"/>
</dbReference>